<name>A0A2P5SW53_9GAMM</name>
<evidence type="ECO:0000259" key="10">
    <source>
        <dbReference type="PROSITE" id="PS00631"/>
    </source>
</evidence>
<keyword evidence="6 9" id="KW-0479">Metal-binding</keyword>
<keyword evidence="5 9" id="KW-0645">Protease</keyword>
<keyword evidence="12" id="KW-1185">Reference proteome</keyword>
<dbReference type="GO" id="GO:0003677">
    <property type="term" value="F:DNA binding"/>
    <property type="evidence" value="ECO:0007669"/>
    <property type="project" value="UniProtKB-ARBA"/>
</dbReference>
<evidence type="ECO:0000256" key="6">
    <source>
        <dbReference type="ARBA" id="ARBA00022723"/>
    </source>
</evidence>
<dbReference type="GO" id="GO:0005737">
    <property type="term" value="C:cytoplasm"/>
    <property type="evidence" value="ECO:0007669"/>
    <property type="project" value="UniProtKB-SubCell"/>
</dbReference>
<dbReference type="InterPro" id="IPR043472">
    <property type="entry name" value="Macro_dom-like"/>
</dbReference>
<dbReference type="SUPFAM" id="SSF53187">
    <property type="entry name" value="Zn-dependent exopeptidases"/>
    <property type="match status" value="1"/>
</dbReference>
<dbReference type="FunFam" id="3.40.220.10:FF:000001">
    <property type="entry name" value="Probable cytosol aminopeptidase"/>
    <property type="match status" value="1"/>
</dbReference>
<feature type="binding site" evidence="9">
    <location>
        <position position="352"/>
    </location>
    <ligand>
        <name>Mn(2+)</name>
        <dbReference type="ChEBI" id="CHEBI:29035"/>
        <label>2</label>
    </ligand>
</feature>
<comment type="function">
    <text evidence="9">Presumably involved in the processing and regular turnover of intracellular proteins. Catalyzes the removal of unsubstituted N-terminal amino acids from various peptides.</text>
</comment>
<evidence type="ECO:0000256" key="7">
    <source>
        <dbReference type="ARBA" id="ARBA00022801"/>
    </source>
</evidence>
<reference evidence="11 12" key="1">
    <citation type="journal article" date="2018" name="Genome Biol. Evol.">
        <title>Cladogenesis and Genomic Streamlining in Extracellular Endosymbionts of Tropical Stink Bugs.</title>
        <authorList>
            <person name="Otero-Bravo A."/>
            <person name="Goffredi S."/>
            <person name="Sabree Z.L."/>
        </authorList>
    </citation>
    <scope>NUCLEOTIDE SEQUENCE [LARGE SCALE GENOMIC DNA]</scope>
    <source>
        <strain evidence="11 12">SoEL</strain>
    </source>
</reference>
<dbReference type="AlphaFoldDB" id="A0A2P5SW53"/>
<evidence type="ECO:0000256" key="3">
    <source>
        <dbReference type="ARBA" id="ARBA00009528"/>
    </source>
</evidence>
<comment type="similarity">
    <text evidence="3 9">Belongs to the peptidase M17 family.</text>
</comment>
<dbReference type="EMBL" id="PDKU01000002">
    <property type="protein sequence ID" value="PPI86569.1"/>
    <property type="molecule type" value="Genomic_DNA"/>
</dbReference>
<dbReference type="Gene3D" id="3.40.220.10">
    <property type="entry name" value="Leucine Aminopeptidase, subunit E, domain 1"/>
    <property type="match status" value="1"/>
</dbReference>
<evidence type="ECO:0000256" key="5">
    <source>
        <dbReference type="ARBA" id="ARBA00022670"/>
    </source>
</evidence>
<dbReference type="PANTHER" id="PTHR11963:SF23">
    <property type="entry name" value="CYTOSOL AMINOPEPTIDASE"/>
    <property type="match status" value="1"/>
</dbReference>
<dbReference type="PANTHER" id="PTHR11963">
    <property type="entry name" value="LEUCINE AMINOPEPTIDASE-RELATED"/>
    <property type="match status" value="1"/>
</dbReference>
<keyword evidence="7 9" id="KW-0378">Hydrolase</keyword>
<accession>A0A2P5SW53</accession>
<dbReference type="PROSITE" id="PS00631">
    <property type="entry name" value="CYTOSOL_AP"/>
    <property type="match status" value="1"/>
</dbReference>
<evidence type="ECO:0000313" key="11">
    <source>
        <dbReference type="EMBL" id="PPI86569.1"/>
    </source>
</evidence>
<dbReference type="NCBIfam" id="NF002072">
    <property type="entry name" value="PRK00913.1-1"/>
    <property type="match status" value="1"/>
</dbReference>
<proteinExistence type="inferred from homology"/>
<dbReference type="OrthoDB" id="9809354at2"/>
<evidence type="ECO:0000313" key="12">
    <source>
        <dbReference type="Proteomes" id="UP000296144"/>
    </source>
</evidence>
<dbReference type="FunFam" id="3.40.630.10:FF:000004">
    <property type="entry name" value="Probable cytosol aminopeptidase"/>
    <property type="match status" value="1"/>
</dbReference>
<feature type="binding site" evidence="9">
    <location>
        <position position="291"/>
    </location>
    <ligand>
        <name>Mn(2+)</name>
        <dbReference type="ChEBI" id="CHEBI:29035"/>
        <label>2</label>
    </ligand>
</feature>
<feature type="binding site" evidence="9">
    <location>
        <position position="268"/>
    </location>
    <ligand>
        <name>Mn(2+)</name>
        <dbReference type="ChEBI" id="CHEBI:29035"/>
        <label>2</label>
    </ligand>
</feature>
<dbReference type="EC" id="3.4.11.10" evidence="9"/>
<feature type="binding site" evidence="9">
    <location>
        <position position="273"/>
    </location>
    <ligand>
        <name>Mn(2+)</name>
        <dbReference type="ChEBI" id="CHEBI:29035"/>
        <label>2</label>
    </ligand>
</feature>
<dbReference type="Pfam" id="PF02789">
    <property type="entry name" value="Peptidase_M17_N"/>
    <property type="match status" value="1"/>
</dbReference>
<keyword evidence="8 9" id="KW-0464">Manganese</keyword>
<evidence type="ECO:0000256" key="8">
    <source>
        <dbReference type="ARBA" id="ARBA00023211"/>
    </source>
</evidence>
<organism evidence="11 12">
    <name type="scientific">Candidatus Pantoea edessiphila</name>
    <dbReference type="NCBI Taxonomy" id="2044610"/>
    <lineage>
        <taxon>Bacteria</taxon>
        <taxon>Pseudomonadati</taxon>
        <taxon>Pseudomonadota</taxon>
        <taxon>Gammaproteobacteria</taxon>
        <taxon>Enterobacterales</taxon>
        <taxon>Erwiniaceae</taxon>
        <taxon>Pantoea</taxon>
    </lineage>
</organism>
<dbReference type="Pfam" id="PF00883">
    <property type="entry name" value="Peptidase_M17"/>
    <property type="match status" value="1"/>
</dbReference>
<dbReference type="Gene3D" id="3.40.630.10">
    <property type="entry name" value="Zn peptidases"/>
    <property type="match status" value="1"/>
</dbReference>
<dbReference type="GO" id="GO:0006508">
    <property type="term" value="P:proteolysis"/>
    <property type="evidence" value="ECO:0007669"/>
    <property type="project" value="UniProtKB-KW"/>
</dbReference>
<dbReference type="Proteomes" id="UP000296144">
    <property type="component" value="Unassembled WGS sequence"/>
</dbReference>
<comment type="catalytic activity">
    <reaction evidence="1 9">
        <text>Release of an N-terminal amino acid, Xaa-|-Yaa-, in which Xaa is preferably Leu, but may be other amino acids including Pro although not Arg or Lys, and Yaa may be Pro. Amino acid amides and methyl esters are also readily hydrolyzed, but rates on arylamides are exceedingly low.</text>
        <dbReference type="EC" id="3.4.11.1"/>
    </reaction>
</comment>
<evidence type="ECO:0000256" key="4">
    <source>
        <dbReference type="ARBA" id="ARBA00022438"/>
    </source>
</evidence>
<dbReference type="CDD" id="cd00433">
    <property type="entry name" value="Peptidase_M17"/>
    <property type="match status" value="1"/>
</dbReference>
<comment type="caution">
    <text evidence="11">The sequence shown here is derived from an EMBL/GenBank/DDBJ whole genome shotgun (WGS) entry which is preliminary data.</text>
</comment>
<gene>
    <name evidence="9" type="primary">pepA</name>
    <name evidence="11" type="ORF">CRV10_01845</name>
</gene>
<keyword evidence="9" id="KW-0963">Cytoplasm</keyword>
<dbReference type="RefSeq" id="WP_136130143.1">
    <property type="nucleotide sequence ID" value="NZ_PDKU01000002.1"/>
</dbReference>
<dbReference type="GO" id="GO:0070006">
    <property type="term" value="F:metalloaminopeptidase activity"/>
    <property type="evidence" value="ECO:0007669"/>
    <property type="project" value="InterPro"/>
</dbReference>
<dbReference type="SUPFAM" id="SSF52949">
    <property type="entry name" value="Macro domain-like"/>
    <property type="match status" value="1"/>
</dbReference>
<feature type="domain" description="Cytosol aminopeptidase" evidence="10">
    <location>
        <begin position="348"/>
        <end position="355"/>
    </location>
</feature>
<dbReference type="InterPro" id="IPR008283">
    <property type="entry name" value="Peptidase_M17_N"/>
</dbReference>
<dbReference type="EC" id="3.4.11.1" evidence="9"/>
<feature type="active site" evidence="9">
    <location>
        <position position="280"/>
    </location>
</feature>
<feature type="binding site" evidence="9">
    <location>
        <position position="273"/>
    </location>
    <ligand>
        <name>Mn(2+)</name>
        <dbReference type="ChEBI" id="CHEBI:29035"/>
        <label>1</label>
    </ligand>
</feature>
<dbReference type="HAMAP" id="MF_00181">
    <property type="entry name" value="Cytosol_peptidase_M17"/>
    <property type="match status" value="1"/>
</dbReference>
<dbReference type="InterPro" id="IPR023042">
    <property type="entry name" value="Peptidase_M17_leu_NH2_pept"/>
</dbReference>
<dbReference type="NCBIfam" id="NF002074">
    <property type="entry name" value="PRK00913.1-4"/>
    <property type="match status" value="1"/>
</dbReference>
<feature type="binding site" evidence="9">
    <location>
        <position position="350"/>
    </location>
    <ligand>
        <name>Mn(2+)</name>
        <dbReference type="ChEBI" id="CHEBI:29035"/>
        <label>1</label>
    </ligand>
</feature>
<comment type="catalytic activity">
    <reaction evidence="2 9">
        <text>Release of an N-terminal amino acid, preferentially leucine, but not glutamic or aspartic acids.</text>
        <dbReference type="EC" id="3.4.11.10"/>
    </reaction>
</comment>
<evidence type="ECO:0000256" key="9">
    <source>
        <dbReference type="HAMAP-Rule" id="MF_00181"/>
    </source>
</evidence>
<feature type="binding site" evidence="9">
    <location>
        <position position="352"/>
    </location>
    <ligand>
        <name>Mn(2+)</name>
        <dbReference type="ChEBI" id="CHEBI:29035"/>
        <label>1</label>
    </ligand>
</feature>
<feature type="active site" evidence="9">
    <location>
        <position position="354"/>
    </location>
</feature>
<comment type="cofactor">
    <cofactor evidence="9">
        <name>Mn(2+)</name>
        <dbReference type="ChEBI" id="CHEBI:29035"/>
    </cofactor>
    <text evidence="9">Binds 2 manganese ions per subunit.</text>
</comment>
<comment type="subcellular location">
    <subcellularLocation>
        <location evidence="9">Cytoplasm</location>
    </subcellularLocation>
</comment>
<sequence length="501" mass="55277">MDFSVKSGSPEKQRSACIIVGIFEPRRLSVIAEQLDKITDGYISALLRRGELEGKVGQVLLLHHVPNILSERILLIGCGKERELNERQYKHIIQKIINTLNHTGSMESVCFLTELHVKGRNTYWKVRQAVEASIEELYNFDQLKTNKTEIRRPLRKLVFNVTTRRELTIGEKAIQHGLAIATGIKIAKDLGNMPPNICNTEYLALQSHKLAETFDNIHTTILEEDQMKKLGMNAYLAVSKGSNNQPLMSIIEYKPNNSISKPIVLIGKGVTFDSGGISIKPSSGLEEMKYDMCGAAAVYGIMHVVAQLNLPISVIGIMANCENMPDGNAIRPGDVLTTMSGQTVEVLNTDAEGRLILCDALTYVERFEPDSVIDIATLTGACVIALGDHTSGLISNHNPLAHDLISASEQSGDRAWRLPMFDEYNDQLDSSFADMVNVGGRSAGVITAACFLSRFTRKYNWAHIDIAGTAWRSGKYKGSTGRPVAMISQYLLNRVGLNVED</sequence>
<dbReference type="GO" id="GO:0030145">
    <property type="term" value="F:manganese ion binding"/>
    <property type="evidence" value="ECO:0007669"/>
    <property type="project" value="UniProtKB-UniRule"/>
</dbReference>
<protein>
    <recommendedName>
        <fullName evidence="9">Probable cytosol aminopeptidase</fullName>
        <ecNumber evidence="9">3.4.11.1</ecNumber>
    </recommendedName>
    <alternativeName>
        <fullName evidence="9">Leucine aminopeptidase</fullName>
        <shortName evidence="9">LAP</shortName>
        <ecNumber evidence="9">3.4.11.10</ecNumber>
    </alternativeName>
    <alternativeName>
        <fullName evidence="9">Leucyl aminopeptidase</fullName>
    </alternativeName>
</protein>
<dbReference type="GO" id="GO:0009892">
    <property type="term" value="P:negative regulation of metabolic process"/>
    <property type="evidence" value="ECO:0007669"/>
    <property type="project" value="UniProtKB-ARBA"/>
</dbReference>
<evidence type="ECO:0000256" key="2">
    <source>
        <dbReference type="ARBA" id="ARBA00000967"/>
    </source>
</evidence>
<dbReference type="InterPro" id="IPR000819">
    <property type="entry name" value="Peptidase_M17_C"/>
</dbReference>
<dbReference type="PRINTS" id="PR00481">
    <property type="entry name" value="LAMNOPPTDASE"/>
</dbReference>
<dbReference type="InterPro" id="IPR011356">
    <property type="entry name" value="Leucine_aapep/pepB"/>
</dbReference>
<keyword evidence="4 9" id="KW-0031">Aminopeptidase</keyword>
<dbReference type="GO" id="GO:0006355">
    <property type="term" value="P:regulation of DNA-templated transcription"/>
    <property type="evidence" value="ECO:0007669"/>
    <property type="project" value="UniProtKB-ARBA"/>
</dbReference>
<dbReference type="GO" id="GO:0006310">
    <property type="term" value="P:DNA recombination"/>
    <property type="evidence" value="ECO:0007669"/>
    <property type="project" value="UniProtKB-ARBA"/>
</dbReference>
<evidence type="ECO:0000256" key="1">
    <source>
        <dbReference type="ARBA" id="ARBA00000135"/>
    </source>
</evidence>